<evidence type="ECO:0000256" key="1">
    <source>
        <dbReference type="ARBA" id="ARBA00004202"/>
    </source>
</evidence>
<feature type="compositionally biased region" description="Low complexity" evidence="7">
    <location>
        <begin position="316"/>
        <end position="330"/>
    </location>
</feature>
<evidence type="ECO:0000256" key="7">
    <source>
        <dbReference type="SAM" id="MobiDB-lite"/>
    </source>
</evidence>
<dbReference type="SUPFAM" id="SSF52540">
    <property type="entry name" value="P-loop containing nucleoside triphosphate hydrolases"/>
    <property type="match status" value="1"/>
</dbReference>
<dbReference type="Proteomes" id="UP001226577">
    <property type="component" value="Unassembled WGS sequence"/>
</dbReference>
<keyword evidence="6" id="KW-0046">Antibiotic resistance</keyword>
<comment type="subcellular location">
    <subcellularLocation>
        <location evidence="1">Cell membrane</location>
        <topology evidence="1">Peripheral membrane protein</topology>
    </subcellularLocation>
</comment>
<sequence>MSPETRRGREDNESMVQLAGLTKRFGRNTALDGVSLTIGPGEVFGYLGPNGAGKTTTIRLLMGMLRPTSGTASVLGFDAWRQSREVHRLVGYVPGEPALYDRLTGNQHVAYCSHLRHRDDRRRAAGVADRLELDLDRPARTLSRGNRQKLAVVLAVMSQPRLLVLDEPTSGIDPLVQQTFHSILREHTAGGGSALFSSHVLGEVERVADRIGVVRAGQLVAVERLQDLAARSLHRVRARFAVEVSAAEFGGVPGVRDLLVDGHTLSCNAPQSALDALLKLVSAREVEDFECSEAPLEETFLSYYGMDGQPGQTPPAAAGTVARTAAGHAH</sequence>
<feature type="region of interest" description="Disordered" evidence="7">
    <location>
        <begin position="311"/>
        <end position="330"/>
    </location>
</feature>
<dbReference type="GO" id="GO:0005524">
    <property type="term" value="F:ATP binding"/>
    <property type="evidence" value="ECO:0007669"/>
    <property type="project" value="UniProtKB-KW"/>
</dbReference>
<dbReference type="Pfam" id="PF00005">
    <property type="entry name" value="ABC_tran"/>
    <property type="match status" value="1"/>
</dbReference>
<reference evidence="9 10" key="1">
    <citation type="submission" date="2023-07" db="EMBL/GenBank/DDBJ databases">
        <title>Sorghum-associated microbial communities from plants grown in Nebraska, USA.</title>
        <authorList>
            <person name="Schachtman D."/>
        </authorList>
    </citation>
    <scope>NUCLEOTIDE SEQUENCE [LARGE SCALE GENOMIC DNA]</scope>
    <source>
        <strain evidence="9 10">CC222</strain>
    </source>
</reference>
<evidence type="ECO:0000256" key="3">
    <source>
        <dbReference type="ARBA" id="ARBA00022448"/>
    </source>
</evidence>
<organism evidence="9 10">
    <name type="scientific">Pseudarthrobacter enclensis</name>
    <dbReference type="NCBI Taxonomy" id="993070"/>
    <lineage>
        <taxon>Bacteria</taxon>
        <taxon>Bacillati</taxon>
        <taxon>Actinomycetota</taxon>
        <taxon>Actinomycetes</taxon>
        <taxon>Micrococcales</taxon>
        <taxon>Micrococcaceae</taxon>
        <taxon>Pseudarthrobacter</taxon>
    </lineage>
</organism>
<dbReference type="EMBL" id="JAUSRE010000019">
    <property type="protein sequence ID" value="MDP9889805.1"/>
    <property type="molecule type" value="Genomic_DNA"/>
</dbReference>
<evidence type="ECO:0000256" key="5">
    <source>
        <dbReference type="ARBA" id="ARBA00022840"/>
    </source>
</evidence>
<evidence type="ECO:0000313" key="9">
    <source>
        <dbReference type="EMBL" id="MDP9889805.1"/>
    </source>
</evidence>
<feature type="domain" description="ABC transporter" evidence="8">
    <location>
        <begin position="16"/>
        <end position="241"/>
    </location>
</feature>
<evidence type="ECO:0000256" key="2">
    <source>
        <dbReference type="ARBA" id="ARBA00005417"/>
    </source>
</evidence>
<evidence type="ECO:0000259" key="8">
    <source>
        <dbReference type="PROSITE" id="PS50893"/>
    </source>
</evidence>
<comment type="caution">
    <text evidence="9">The sequence shown here is derived from an EMBL/GenBank/DDBJ whole genome shotgun (WGS) entry which is preliminary data.</text>
</comment>
<dbReference type="InterPro" id="IPR050763">
    <property type="entry name" value="ABC_transporter_ATP-binding"/>
</dbReference>
<keyword evidence="4" id="KW-0547">Nucleotide-binding</keyword>
<keyword evidence="5 9" id="KW-0067">ATP-binding</keyword>
<dbReference type="PANTHER" id="PTHR42711:SF5">
    <property type="entry name" value="ABC TRANSPORTER ATP-BINDING PROTEIN NATA"/>
    <property type="match status" value="1"/>
</dbReference>
<dbReference type="Gene3D" id="3.40.50.300">
    <property type="entry name" value="P-loop containing nucleotide triphosphate hydrolases"/>
    <property type="match status" value="1"/>
</dbReference>
<dbReference type="RefSeq" id="WP_307310438.1">
    <property type="nucleotide sequence ID" value="NZ_JAUSRE010000019.1"/>
</dbReference>
<dbReference type="PANTHER" id="PTHR42711">
    <property type="entry name" value="ABC TRANSPORTER ATP-BINDING PROTEIN"/>
    <property type="match status" value="1"/>
</dbReference>
<evidence type="ECO:0000313" key="10">
    <source>
        <dbReference type="Proteomes" id="UP001226577"/>
    </source>
</evidence>
<protein>
    <submittedName>
        <fullName evidence="9">ABC-2 type transport system ATP-binding protein</fullName>
    </submittedName>
</protein>
<gene>
    <name evidence="9" type="ORF">J2X98_003417</name>
</gene>
<name>A0ABT9RX37_9MICC</name>
<dbReference type="InterPro" id="IPR003439">
    <property type="entry name" value="ABC_transporter-like_ATP-bd"/>
</dbReference>
<dbReference type="PROSITE" id="PS50893">
    <property type="entry name" value="ABC_TRANSPORTER_2"/>
    <property type="match status" value="1"/>
</dbReference>
<keyword evidence="3" id="KW-0813">Transport</keyword>
<dbReference type="InterPro" id="IPR027417">
    <property type="entry name" value="P-loop_NTPase"/>
</dbReference>
<dbReference type="InterPro" id="IPR003593">
    <property type="entry name" value="AAA+_ATPase"/>
</dbReference>
<dbReference type="SMART" id="SM00382">
    <property type="entry name" value="AAA"/>
    <property type="match status" value="1"/>
</dbReference>
<dbReference type="CDD" id="cd03230">
    <property type="entry name" value="ABC_DR_subfamily_A"/>
    <property type="match status" value="1"/>
</dbReference>
<comment type="similarity">
    <text evidence="2">Belongs to the ABC transporter superfamily.</text>
</comment>
<proteinExistence type="inferred from homology"/>
<evidence type="ECO:0000256" key="4">
    <source>
        <dbReference type="ARBA" id="ARBA00022741"/>
    </source>
</evidence>
<accession>A0ABT9RX37</accession>
<evidence type="ECO:0000256" key="6">
    <source>
        <dbReference type="ARBA" id="ARBA00023251"/>
    </source>
</evidence>
<keyword evidence="10" id="KW-1185">Reference proteome</keyword>